<dbReference type="InterPro" id="IPR013830">
    <property type="entry name" value="SGNH_hydro"/>
</dbReference>
<evidence type="ECO:0000256" key="1">
    <source>
        <dbReference type="SAM" id="SignalP"/>
    </source>
</evidence>
<dbReference type="PANTHER" id="PTHR14209:SF19">
    <property type="entry name" value="ISOAMYL ACETATE-HYDROLYZING ESTERASE 1 HOMOLOG"/>
    <property type="match status" value="1"/>
</dbReference>
<dbReference type="Gene3D" id="3.40.50.1110">
    <property type="entry name" value="SGNH hydrolase"/>
    <property type="match status" value="1"/>
</dbReference>
<dbReference type="EMBL" id="CP138858">
    <property type="protein sequence ID" value="WPJ96781.1"/>
    <property type="molecule type" value="Genomic_DNA"/>
</dbReference>
<sequence>MIQPKKTLSLALLLCTQFLCAADFSQLQLHNSGRGGSNTPHGLARFDSEVLAHAPDTVIIFFGMNDSINDKASVPLDKFRANLTEMVRRSKANDIAPFLVTVHPIIAEPLYERHPDKLQSFYLDRGGANAIIDRYNPVIREVAQETNTPLIDFAVAAAEHLKDPQAAPIVVPDGVHLAPAGKKLLGDTIASALASYTPQPKKVVCFGDSITRLGYDTELYLALDPDRFQAYTTSIPSAKAHPDLEPPTKLFDGKYENISLDSIEYRGDVDVLVDLDKTSMIHQIEVVYFSAKNYTLSEINLYAGLQENKMTLIESFPVVPQKEERKARTATFQLNKELRYFKIHCKRAESSARVLISEIMINGKDHNSSEW</sequence>
<keyword evidence="1" id="KW-0732">Signal</keyword>
<organism evidence="3 4">
    <name type="scientific">Coraliomargarita algicola</name>
    <dbReference type="NCBI Taxonomy" id="3092156"/>
    <lineage>
        <taxon>Bacteria</taxon>
        <taxon>Pseudomonadati</taxon>
        <taxon>Verrucomicrobiota</taxon>
        <taxon>Opitutia</taxon>
        <taxon>Puniceicoccales</taxon>
        <taxon>Coraliomargaritaceae</taxon>
        <taxon>Coraliomargarita</taxon>
    </lineage>
</organism>
<feature type="chain" id="PRO_5045898771" evidence="1">
    <location>
        <begin position="22"/>
        <end position="371"/>
    </location>
</feature>
<dbReference type="RefSeq" id="WP_319833638.1">
    <property type="nucleotide sequence ID" value="NZ_CP138858.1"/>
</dbReference>
<keyword evidence="4" id="KW-1185">Reference proteome</keyword>
<evidence type="ECO:0000259" key="2">
    <source>
        <dbReference type="Pfam" id="PF13472"/>
    </source>
</evidence>
<dbReference type="Gene3D" id="2.60.120.260">
    <property type="entry name" value="Galactose-binding domain-like"/>
    <property type="match status" value="1"/>
</dbReference>
<gene>
    <name evidence="3" type="ORF">SH580_03555</name>
</gene>
<dbReference type="InterPro" id="IPR045136">
    <property type="entry name" value="Iah1-like"/>
</dbReference>
<evidence type="ECO:0000313" key="4">
    <source>
        <dbReference type="Proteomes" id="UP001324993"/>
    </source>
</evidence>
<name>A0ABZ0RMZ8_9BACT</name>
<accession>A0ABZ0RMZ8</accession>
<dbReference type="SUPFAM" id="SSF52266">
    <property type="entry name" value="SGNH hydrolase"/>
    <property type="match status" value="1"/>
</dbReference>
<feature type="domain" description="SGNH hydrolase-type esterase" evidence="2">
    <location>
        <begin position="24"/>
        <end position="183"/>
    </location>
</feature>
<feature type="signal peptide" evidence="1">
    <location>
        <begin position="1"/>
        <end position="21"/>
    </location>
</feature>
<reference evidence="3 4" key="1">
    <citation type="submission" date="2023-11" db="EMBL/GenBank/DDBJ databases">
        <title>Coraliomargarita sp. nov., isolated from marine algae.</title>
        <authorList>
            <person name="Lee J.K."/>
            <person name="Baek J.H."/>
            <person name="Kim J.M."/>
            <person name="Choi D.G."/>
            <person name="Jeon C.O."/>
        </authorList>
    </citation>
    <scope>NUCLEOTIDE SEQUENCE [LARGE SCALE GENOMIC DNA]</scope>
    <source>
        <strain evidence="3 4">J2-16</strain>
    </source>
</reference>
<dbReference type="Proteomes" id="UP001324993">
    <property type="component" value="Chromosome"/>
</dbReference>
<dbReference type="Pfam" id="PF13472">
    <property type="entry name" value="Lipase_GDSL_2"/>
    <property type="match status" value="1"/>
</dbReference>
<proteinExistence type="predicted"/>
<dbReference type="PANTHER" id="PTHR14209">
    <property type="entry name" value="ISOAMYL ACETATE-HYDROLYZING ESTERASE 1"/>
    <property type="match status" value="1"/>
</dbReference>
<dbReference type="InterPro" id="IPR036514">
    <property type="entry name" value="SGNH_hydro_sf"/>
</dbReference>
<protein>
    <submittedName>
        <fullName evidence="3">GDSL-type esterase/lipase family protein</fullName>
    </submittedName>
</protein>
<evidence type="ECO:0000313" key="3">
    <source>
        <dbReference type="EMBL" id="WPJ96781.1"/>
    </source>
</evidence>